<reference evidence="17" key="1">
    <citation type="submission" date="2020-11" db="EMBL/GenBank/DDBJ databases">
        <title>Sequencing the genomes of 1000 actinobacteria strains.</title>
        <authorList>
            <person name="Klenk H.-P."/>
        </authorList>
    </citation>
    <scope>NUCLEOTIDE SEQUENCE</scope>
    <source>
        <strain evidence="17">DSM 45356</strain>
    </source>
</reference>
<evidence type="ECO:0000256" key="9">
    <source>
        <dbReference type="ARBA" id="ARBA00022984"/>
    </source>
</evidence>
<dbReference type="InterPro" id="IPR036950">
    <property type="entry name" value="PBP_transglycosylase"/>
</dbReference>
<evidence type="ECO:0000256" key="11">
    <source>
        <dbReference type="ARBA" id="ARBA00023316"/>
    </source>
</evidence>
<dbReference type="PANTHER" id="PTHR32282">
    <property type="entry name" value="BINDING PROTEIN TRANSPEPTIDASE, PUTATIVE-RELATED"/>
    <property type="match status" value="1"/>
</dbReference>
<dbReference type="Gene3D" id="3.40.710.10">
    <property type="entry name" value="DD-peptidase/beta-lactamase superfamily"/>
    <property type="match status" value="1"/>
</dbReference>
<evidence type="ECO:0000313" key="17">
    <source>
        <dbReference type="EMBL" id="MBG6140716.1"/>
    </source>
</evidence>
<evidence type="ECO:0000313" key="18">
    <source>
        <dbReference type="Proteomes" id="UP000622552"/>
    </source>
</evidence>
<dbReference type="InterPro" id="IPR001460">
    <property type="entry name" value="PCN-bd_Tpept"/>
</dbReference>
<dbReference type="Proteomes" id="UP000622552">
    <property type="component" value="Unassembled WGS sequence"/>
</dbReference>
<gene>
    <name evidence="17" type="ORF">IW245_006910</name>
</gene>
<keyword evidence="8" id="KW-0133">Cell shape</keyword>
<evidence type="ECO:0000256" key="2">
    <source>
        <dbReference type="ARBA" id="ARBA00007739"/>
    </source>
</evidence>
<keyword evidence="14" id="KW-0812">Transmembrane</keyword>
<dbReference type="GO" id="GO:0071555">
    <property type="term" value="P:cell wall organization"/>
    <property type="evidence" value="ECO:0007669"/>
    <property type="project" value="UniProtKB-KW"/>
</dbReference>
<keyword evidence="9" id="KW-0573">Peptidoglycan synthesis</keyword>
<keyword evidence="14" id="KW-1133">Transmembrane helix</keyword>
<feature type="domain" description="Penicillin-binding protein transpeptidase" evidence="15">
    <location>
        <begin position="361"/>
        <end position="655"/>
    </location>
</feature>
<keyword evidence="11" id="KW-0961">Cell wall biogenesis/degradation</keyword>
<dbReference type="GO" id="GO:0008658">
    <property type="term" value="F:penicillin binding"/>
    <property type="evidence" value="ECO:0007669"/>
    <property type="project" value="InterPro"/>
</dbReference>
<dbReference type="FunFam" id="1.10.3810.10:FF:000001">
    <property type="entry name" value="Penicillin-binding protein 1A"/>
    <property type="match status" value="1"/>
</dbReference>
<dbReference type="GO" id="GO:0030288">
    <property type="term" value="C:outer membrane-bounded periplasmic space"/>
    <property type="evidence" value="ECO:0007669"/>
    <property type="project" value="TreeGrafter"/>
</dbReference>
<accession>A0A8J7GYP3</accession>
<evidence type="ECO:0000256" key="4">
    <source>
        <dbReference type="ARBA" id="ARBA00022670"/>
    </source>
</evidence>
<feature type="transmembrane region" description="Helical" evidence="14">
    <location>
        <begin position="21"/>
        <end position="42"/>
    </location>
</feature>
<dbReference type="AlphaFoldDB" id="A0A8J7GYP3"/>
<keyword evidence="18" id="KW-1185">Reference proteome</keyword>
<dbReference type="SUPFAM" id="SSF56601">
    <property type="entry name" value="beta-lactamase/transpeptidase-like"/>
    <property type="match status" value="1"/>
</dbReference>
<evidence type="ECO:0000256" key="8">
    <source>
        <dbReference type="ARBA" id="ARBA00022960"/>
    </source>
</evidence>
<dbReference type="SUPFAM" id="SSF53955">
    <property type="entry name" value="Lysozyme-like"/>
    <property type="match status" value="1"/>
</dbReference>
<dbReference type="EMBL" id="JADOUF010000001">
    <property type="protein sequence ID" value="MBG6140716.1"/>
    <property type="molecule type" value="Genomic_DNA"/>
</dbReference>
<comment type="similarity">
    <text evidence="1">In the C-terminal section; belongs to the transpeptidase family.</text>
</comment>
<keyword evidence="5" id="KW-0328">Glycosyltransferase</keyword>
<keyword evidence="10" id="KW-0511">Multifunctional enzyme</keyword>
<dbReference type="GO" id="GO:0009002">
    <property type="term" value="F:serine-type D-Ala-D-Ala carboxypeptidase activity"/>
    <property type="evidence" value="ECO:0007669"/>
    <property type="project" value="UniProtKB-EC"/>
</dbReference>
<keyword evidence="7" id="KW-0378">Hydrolase</keyword>
<comment type="similarity">
    <text evidence="2">In the N-terminal section; belongs to the glycosyltransferase 51 family.</text>
</comment>
<sequence length="720" mass="76778">MRIPAAFHALGRLGPLVRCGLAGGVLVAAIAMPIVATAGFGAKNGAEAIERTGTDLPAGQPPQASYVYANDGKTLLTTFYDEARKVVPLSDVSAAAQEAMVSAEDQRFFEHNGVDAKGVVRAFVKNQVSGEVHQGASTLTMQYVRNILITNADTPEAAKEATEQTSSRKIREMRMAVELERKWTKAQILEGYLNVAYFGHRAYGIYAAAQIYFSKLPKDLTVAESAMLAGLVQAPSEYDPASTDKKTATERRDWVVDRMVTVGYLSPEAAAKVKANPIELHIGSIPNDCVSVTYNDWGFFCDFLHAWWLQQPQFGATRAERENALRRGGYVIHSTLDPNIQGTAHEQVTMRESENSSYAHGVVLLEPGTGKVSAMAVNRVYALDQSGNGPNSNSAKRSAGIPGSYPNTVVPLLGGGDMSGYQAGSTFKMFTMLAALDAGMPLNTHIYAPPKVTTKYVVEPGGPASCGDRWCPSNASGAMTGDQTMWSGFGKSVNTYFAQLVQRVGSENAVAMAERIGLKWHNDVDREMATPERSWGWGAFTLGVADTTPLEMAAAYATVAADGVYCAPMAVNALWDATGKQVNLSPACNQAVRPEVAQAAADAARCVTGYKAAKGSCGDWSTAPGVYPQVKRPVAGKTGTTDSNRAAWFIGFTPELCGASFMADPDNPFHSVGDANSQKPVNTVAVLLHDALEDKPIRYFTPPPDSIVGAPAPPAKPASR</sequence>
<comment type="catalytic activity">
    <reaction evidence="12">
        <text>Preferential cleavage: (Ac)2-L-Lys-D-Ala-|-D-Ala. Also transpeptidation of peptidyl-alanyl moieties that are N-acyl substituents of D-alanine.</text>
        <dbReference type="EC" id="3.4.16.4"/>
    </reaction>
</comment>
<keyword evidence="3 17" id="KW-0121">Carboxypeptidase</keyword>
<dbReference type="Gene3D" id="1.10.3810.10">
    <property type="entry name" value="Biosynthetic peptidoglycan transglycosylase-like"/>
    <property type="match status" value="1"/>
</dbReference>
<keyword evidence="14" id="KW-0472">Membrane</keyword>
<dbReference type="Pfam" id="PF00905">
    <property type="entry name" value="Transpeptidase"/>
    <property type="match status" value="1"/>
</dbReference>
<dbReference type="RefSeq" id="WP_233473079.1">
    <property type="nucleotide sequence ID" value="NZ_BONS01000019.1"/>
</dbReference>
<feature type="domain" description="Glycosyl transferase family 51" evidence="16">
    <location>
        <begin position="75"/>
        <end position="259"/>
    </location>
</feature>
<dbReference type="GO" id="GO:0008955">
    <property type="term" value="F:peptidoglycan glycosyltransferase activity"/>
    <property type="evidence" value="ECO:0007669"/>
    <property type="project" value="UniProtKB-EC"/>
</dbReference>
<dbReference type="GO" id="GO:0008360">
    <property type="term" value="P:regulation of cell shape"/>
    <property type="evidence" value="ECO:0007669"/>
    <property type="project" value="UniProtKB-KW"/>
</dbReference>
<evidence type="ECO:0000256" key="3">
    <source>
        <dbReference type="ARBA" id="ARBA00022645"/>
    </source>
</evidence>
<protein>
    <submittedName>
        <fullName evidence="17">Membrane peptidoglycan carboxypeptidase</fullName>
    </submittedName>
</protein>
<proteinExistence type="inferred from homology"/>
<evidence type="ECO:0000256" key="6">
    <source>
        <dbReference type="ARBA" id="ARBA00022679"/>
    </source>
</evidence>
<evidence type="ECO:0000256" key="10">
    <source>
        <dbReference type="ARBA" id="ARBA00023268"/>
    </source>
</evidence>
<evidence type="ECO:0000256" key="5">
    <source>
        <dbReference type="ARBA" id="ARBA00022676"/>
    </source>
</evidence>
<name>A0A8J7GYP3_9ACTN</name>
<comment type="catalytic activity">
    <reaction evidence="13">
        <text>[GlcNAc-(1-&gt;4)-Mur2Ac(oyl-L-Ala-gamma-D-Glu-L-Lys-D-Ala-D-Ala)](n)-di-trans,octa-cis-undecaprenyl diphosphate + beta-D-GlcNAc-(1-&gt;4)-Mur2Ac(oyl-L-Ala-gamma-D-Glu-L-Lys-D-Ala-D-Ala)-di-trans,octa-cis-undecaprenyl diphosphate = [GlcNAc-(1-&gt;4)-Mur2Ac(oyl-L-Ala-gamma-D-Glu-L-Lys-D-Ala-D-Ala)](n+1)-di-trans,octa-cis-undecaprenyl diphosphate + di-trans,octa-cis-undecaprenyl diphosphate + H(+)</text>
        <dbReference type="Rhea" id="RHEA:23708"/>
        <dbReference type="Rhea" id="RHEA-COMP:9602"/>
        <dbReference type="Rhea" id="RHEA-COMP:9603"/>
        <dbReference type="ChEBI" id="CHEBI:15378"/>
        <dbReference type="ChEBI" id="CHEBI:58405"/>
        <dbReference type="ChEBI" id="CHEBI:60033"/>
        <dbReference type="ChEBI" id="CHEBI:78435"/>
        <dbReference type="EC" id="2.4.99.28"/>
    </reaction>
</comment>
<organism evidence="17 18">
    <name type="scientific">Longispora fulva</name>
    <dbReference type="NCBI Taxonomy" id="619741"/>
    <lineage>
        <taxon>Bacteria</taxon>
        <taxon>Bacillati</taxon>
        <taxon>Actinomycetota</taxon>
        <taxon>Actinomycetes</taxon>
        <taxon>Micromonosporales</taxon>
        <taxon>Micromonosporaceae</taxon>
        <taxon>Longispora</taxon>
    </lineage>
</organism>
<evidence type="ECO:0000256" key="14">
    <source>
        <dbReference type="SAM" id="Phobius"/>
    </source>
</evidence>
<evidence type="ECO:0000256" key="13">
    <source>
        <dbReference type="ARBA" id="ARBA00049902"/>
    </source>
</evidence>
<evidence type="ECO:0000256" key="7">
    <source>
        <dbReference type="ARBA" id="ARBA00022801"/>
    </source>
</evidence>
<dbReference type="InterPro" id="IPR012338">
    <property type="entry name" value="Beta-lactam/transpept-like"/>
</dbReference>
<evidence type="ECO:0000259" key="15">
    <source>
        <dbReference type="Pfam" id="PF00905"/>
    </source>
</evidence>
<dbReference type="GO" id="GO:0006508">
    <property type="term" value="P:proteolysis"/>
    <property type="evidence" value="ECO:0007669"/>
    <property type="project" value="UniProtKB-KW"/>
</dbReference>
<evidence type="ECO:0000259" key="16">
    <source>
        <dbReference type="Pfam" id="PF00912"/>
    </source>
</evidence>
<dbReference type="GO" id="GO:0009252">
    <property type="term" value="P:peptidoglycan biosynthetic process"/>
    <property type="evidence" value="ECO:0007669"/>
    <property type="project" value="UniProtKB-KW"/>
</dbReference>
<keyword evidence="4" id="KW-0645">Protease</keyword>
<comment type="caution">
    <text evidence="17">The sequence shown here is derived from an EMBL/GenBank/DDBJ whole genome shotgun (WGS) entry which is preliminary data.</text>
</comment>
<evidence type="ECO:0000256" key="1">
    <source>
        <dbReference type="ARBA" id="ARBA00007090"/>
    </source>
</evidence>
<dbReference type="InterPro" id="IPR023346">
    <property type="entry name" value="Lysozyme-like_dom_sf"/>
</dbReference>
<dbReference type="InterPro" id="IPR050396">
    <property type="entry name" value="Glycosyltr_51/Transpeptidase"/>
</dbReference>
<evidence type="ECO:0000256" key="12">
    <source>
        <dbReference type="ARBA" id="ARBA00034000"/>
    </source>
</evidence>
<dbReference type="PANTHER" id="PTHR32282:SF33">
    <property type="entry name" value="PEPTIDOGLYCAN GLYCOSYLTRANSFERASE"/>
    <property type="match status" value="1"/>
</dbReference>
<dbReference type="Pfam" id="PF00912">
    <property type="entry name" value="Transgly"/>
    <property type="match status" value="1"/>
</dbReference>
<dbReference type="InterPro" id="IPR001264">
    <property type="entry name" value="Glyco_trans_51"/>
</dbReference>
<keyword evidence="6" id="KW-0808">Transferase</keyword>